<protein>
    <recommendedName>
        <fullName evidence="5">TIR domain-containing protein</fullName>
    </recommendedName>
</protein>
<dbReference type="InterPro" id="IPR000157">
    <property type="entry name" value="TIR_dom"/>
</dbReference>
<evidence type="ECO:0000313" key="7">
    <source>
        <dbReference type="Proteomes" id="UP001603857"/>
    </source>
</evidence>
<dbReference type="InterPro" id="IPR036390">
    <property type="entry name" value="WH_DNA-bd_sf"/>
</dbReference>
<dbReference type="FunFam" id="3.40.50.10140:FF:000007">
    <property type="entry name" value="Disease resistance protein (TIR-NBS-LRR class)"/>
    <property type="match status" value="1"/>
</dbReference>
<dbReference type="Pfam" id="PF01582">
    <property type="entry name" value="TIR"/>
    <property type="match status" value="1"/>
</dbReference>
<sequence>MDMQSFVSSYGFSYDVFLSFRGKDTRNGFTGNLYNALRNKGIHTFIDDKELRRGNKIMLALEKAIQESRIFIIVLSQNYASSSFCLNELAYILKFIKGKGLLVLPVFYNVDPSDARHHRGSFGEALAKYEKKFSANKGFKNYTQKLEEWKMAMHQAANLSGFHFKDGVRYEFEFIKEIVELISSKINRAPLHVADYPVGLESQVLKVKLLLDIGSDDIVHMVGIHGLGGAGKTTLAVAVCNSIADHFEALCFLENVRETAVKHGLQHVQSNLLSDVVGEKKIKLTSVKQGISVIQHRLQKKKVILIVDDVDKLEQLNAIVGRPDWFGHGSRIIITTRDKQLLACHGVKRTYEVKELRKEHALQLLCWKAFKLEKVDLCYRHVLNQAVTYASGLPLALEVIGSNLFGKSIKQWESALSRYERIPNKEIQEVLKVSYDALEEEEQSVFLDIACCFKEHELSEVEDILCAHYGHCVKHHIGLLAQKSLIKISFDGKVTLHDLIEDMGKEIVRTESPKEPGKRSRLWFSKDIVQVLQENKGTSQIEIIFMDFNLFEEVDWDGYAFRQMKNLKTLIIRSGIFRKGPKHLPNTLRVFEWWRYPSPDLPYDFHPKELVICKLPKSSFSSLELAALLLEKASVLSSF</sequence>
<dbReference type="Pfam" id="PF00931">
    <property type="entry name" value="NB-ARC"/>
    <property type="match status" value="1"/>
</dbReference>
<dbReference type="AlphaFoldDB" id="A0ABD1MER3"/>
<evidence type="ECO:0000313" key="6">
    <source>
        <dbReference type="EMBL" id="KAL2334261.1"/>
    </source>
</evidence>
<feature type="domain" description="TIR" evidence="5">
    <location>
        <begin position="12"/>
        <end position="186"/>
    </location>
</feature>
<dbReference type="SMART" id="SM00255">
    <property type="entry name" value="TIR"/>
    <property type="match status" value="1"/>
</dbReference>
<dbReference type="GO" id="GO:0006952">
    <property type="term" value="P:defense response"/>
    <property type="evidence" value="ECO:0007669"/>
    <property type="project" value="UniProtKB-KW"/>
</dbReference>
<organism evidence="6 7">
    <name type="scientific">Flemingia macrophylla</name>
    <dbReference type="NCBI Taxonomy" id="520843"/>
    <lineage>
        <taxon>Eukaryota</taxon>
        <taxon>Viridiplantae</taxon>
        <taxon>Streptophyta</taxon>
        <taxon>Embryophyta</taxon>
        <taxon>Tracheophyta</taxon>
        <taxon>Spermatophyta</taxon>
        <taxon>Magnoliopsida</taxon>
        <taxon>eudicotyledons</taxon>
        <taxon>Gunneridae</taxon>
        <taxon>Pentapetalae</taxon>
        <taxon>rosids</taxon>
        <taxon>fabids</taxon>
        <taxon>Fabales</taxon>
        <taxon>Fabaceae</taxon>
        <taxon>Papilionoideae</taxon>
        <taxon>50 kb inversion clade</taxon>
        <taxon>NPAAA clade</taxon>
        <taxon>indigoferoid/millettioid clade</taxon>
        <taxon>Phaseoleae</taxon>
        <taxon>Flemingia</taxon>
    </lineage>
</organism>
<dbReference type="InterPro" id="IPR027417">
    <property type="entry name" value="P-loop_NTPase"/>
</dbReference>
<evidence type="ECO:0000256" key="1">
    <source>
        <dbReference type="ARBA" id="ARBA00022614"/>
    </source>
</evidence>
<comment type="caution">
    <text evidence="6">The sequence shown here is derived from an EMBL/GenBank/DDBJ whole genome shotgun (WGS) entry which is preliminary data.</text>
</comment>
<keyword evidence="1" id="KW-0433">Leucine-rich repeat</keyword>
<dbReference type="InterPro" id="IPR035897">
    <property type="entry name" value="Toll_tir_struct_dom_sf"/>
</dbReference>
<dbReference type="InterPro" id="IPR044974">
    <property type="entry name" value="Disease_R_plants"/>
</dbReference>
<keyword evidence="2" id="KW-0677">Repeat</keyword>
<dbReference type="Gene3D" id="1.10.8.430">
    <property type="entry name" value="Helical domain of apoptotic protease-activating factors"/>
    <property type="match status" value="1"/>
</dbReference>
<keyword evidence="3" id="KW-0611">Plant defense</keyword>
<dbReference type="PRINTS" id="PR00364">
    <property type="entry name" value="DISEASERSIST"/>
</dbReference>
<gene>
    <name evidence="6" type="ORF">Fmac_015474</name>
</gene>
<dbReference type="EMBL" id="JBGMDY010000005">
    <property type="protein sequence ID" value="KAL2334261.1"/>
    <property type="molecule type" value="Genomic_DNA"/>
</dbReference>
<dbReference type="InterPro" id="IPR042197">
    <property type="entry name" value="Apaf_helical"/>
</dbReference>
<dbReference type="SUPFAM" id="SSF46785">
    <property type="entry name" value="Winged helix' DNA-binding domain"/>
    <property type="match status" value="1"/>
</dbReference>
<dbReference type="InterPro" id="IPR058192">
    <property type="entry name" value="WHD_ROQ1-like"/>
</dbReference>
<dbReference type="PANTHER" id="PTHR11017">
    <property type="entry name" value="LEUCINE-RICH REPEAT-CONTAINING PROTEIN"/>
    <property type="match status" value="1"/>
</dbReference>
<dbReference type="Pfam" id="PF23282">
    <property type="entry name" value="WHD_ROQ1"/>
    <property type="match status" value="1"/>
</dbReference>
<keyword evidence="4" id="KW-0520">NAD</keyword>
<dbReference type="SUPFAM" id="SSF52200">
    <property type="entry name" value="Toll/Interleukin receptor TIR domain"/>
    <property type="match status" value="1"/>
</dbReference>
<evidence type="ECO:0000256" key="3">
    <source>
        <dbReference type="ARBA" id="ARBA00022821"/>
    </source>
</evidence>
<name>A0ABD1MER3_9FABA</name>
<dbReference type="InterPro" id="IPR002182">
    <property type="entry name" value="NB-ARC"/>
</dbReference>
<evidence type="ECO:0000256" key="2">
    <source>
        <dbReference type="ARBA" id="ARBA00022737"/>
    </source>
</evidence>
<dbReference type="SUPFAM" id="SSF52540">
    <property type="entry name" value="P-loop containing nucleoside triphosphate hydrolases"/>
    <property type="match status" value="1"/>
</dbReference>
<dbReference type="PANTHER" id="PTHR11017:SF431">
    <property type="entry name" value="ADP-RIBOSYL CYCLASE_CYCLIC ADP-RIBOSE HYDROLASE"/>
    <property type="match status" value="1"/>
</dbReference>
<dbReference type="Gene3D" id="3.40.50.10140">
    <property type="entry name" value="Toll/interleukin-1 receptor homology (TIR) domain"/>
    <property type="match status" value="1"/>
</dbReference>
<evidence type="ECO:0000259" key="5">
    <source>
        <dbReference type="PROSITE" id="PS50104"/>
    </source>
</evidence>
<dbReference type="Proteomes" id="UP001603857">
    <property type="component" value="Unassembled WGS sequence"/>
</dbReference>
<reference evidence="6 7" key="1">
    <citation type="submission" date="2024-08" db="EMBL/GenBank/DDBJ databases">
        <title>Insights into the chromosomal genome structure of Flemingia macrophylla.</title>
        <authorList>
            <person name="Ding Y."/>
            <person name="Zhao Y."/>
            <person name="Bi W."/>
            <person name="Wu M."/>
            <person name="Zhao G."/>
            <person name="Gong Y."/>
            <person name="Li W."/>
            <person name="Zhang P."/>
        </authorList>
    </citation>
    <scope>NUCLEOTIDE SEQUENCE [LARGE SCALE GENOMIC DNA]</scope>
    <source>
        <strain evidence="6">DYQJB</strain>
        <tissue evidence="6">Leaf</tissue>
    </source>
</reference>
<accession>A0ABD1MER3</accession>
<keyword evidence="7" id="KW-1185">Reference proteome</keyword>
<proteinExistence type="predicted"/>
<dbReference type="PROSITE" id="PS50104">
    <property type="entry name" value="TIR"/>
    <property type="match status" value="1"/>
</dbReference>
<dbReference type="Gene3D" id="3.40.50.300">
    <property type="entry name" value="P-loop containing nucleotide triphosphate hydrolases"/>
    <property type="match status" value="1"/>
</dbReference>
<evidence type="ECO:0000256" key="4">
    <source>
        <dbReference type="ARBA" id="ARBA00023027"/>
    </source>
</evidence>